<feature type="domain" description="ER-bound oxygenase mpaB/mpaB'/Rubber oxygenase catalytic" evidence="1">
    <location>
        <begin position="111"/>
        <end position="343"/>
    </location>
</feature>
<dbReference type="InterPro" id="IPR018713">
    <property type="entry name" value="MPAB/Lcp_cat_dom"/>
</dbReference>
<proteinExistence type="predicted"/>
<evidence type="ECO:0000259" key="1">
    <source>
        <dbReference type="Pfam" id="PF09995"/>
    </source>
</evidence>
<keyword evidence="3" id="KW-1185">Reference proteome</keyword>
<organism evidence="2 3">
    <name type="scientific">Gordonia spumicola</name>
    <dbReference type="NCBI Taxonomy" id="589161"/>
    <lineage>
        <taxon>Bacteria</taxon>
        <taxon>Bacillati</taxon>
        <taxon>Actinomycetota</taxon>
        <taxon>Actinomycetes</taxon>
        <taxon>Mycobacteriales</taxon>
        <taxon>Gordoniaceae</taxon>
        <taxon>Gordonia</taxon>
    </lineage>
</organism>
<dbReference type="GO" id="GO:0016491">
    <property type="term" value="F:oxidoreductase activity"/>
    <property type="evidence" value="ECO:0007669"/>
    <property type="project" value="InterPro"/>
</dbReference>
<evidence type="ECO:0000313" key="3">
    <source>
        <dbReference type="Proteomes" id="UP000444960"/>
    </source>
</evidence>
<dbReference type="RefSeq" id="WP_161894038.1">
    <property type="nucleotide sequence ID" value="NZ_BJOV01000002.1"/>
</dbReference>
<dbReference type="OrthoDB" id="7614910at2"/>
<dbReference type="PANTHER" id="PTHR37539:SF1">
    <property type="entry name" value="ER-BOUND OXYGENASE MPAB_MPAB'_RUBBER OXYGENASE CATALYTIC DOMAIN-CONTAINING PROTEIN"/>
    <property type="match status" value="1"/>
</dbReference>
<dbReference type="AlphaFoldDB" id="A0A7I9V3T9"/>
<name>A0A7I9V3T9_9ACTN</name>
<comment type="caution">
    <text evidence="2">The sequence shown here is derived from an EMBL/GenBank/DDBJ whole genome shotgun (WGS) entry which is preliminary data.</text>
</comment>
<gene>
    <name evidence="2" type="ORF">nbrc107696_05440</name>
</gene>
<sequence>MTVELTVSPQHRRIRDRVKRFTRFDLLPSDAVRGAFVSGHSDGDPVAERFVAQTYHGEMGSAKARELLDEALRVGVDNVPDAPESMRELFAEFETVPDWVDPELIEQGAAVWRRWGYSLGAVGNAGTMDTYTEASLAVPLSLSGGYAGASALHRYLETSRWWLEVCRPGAVLTPGSTAREVSLKVRVMHVSVRARVAAHPEWRSDVHGLPISQSEMMLTLLGGSVAPALGLFALGFLTSPAEMRAVLHFNRYLGHLVGCRVDEMYPETVADGVRLLYYFDATRKHDSGPLGPELVEGFVPSFRPGPSVRGVGRARALAHLHLQAGYTRLFMLPWNRKDYRLPSGLPGLAFLVARAPFVAVVELLRRVVPAVDDAQQRIAVNSWRRWHAWHLGSREEAFDASKALRR</sequence>
<accession>A0A7I9V3T9</accession>
<dbReference type="Pfam" id="PF09995">
    <property type="entry name" value="MPAB_Lcp_cat"/>
    <property type="match status" value="1"/>
</dbReference>
<evidence type="ECO:0000313" key="2">
    <source>
        <dbReference type="EMBL" id="GEE00098.1"/>
    </source>
</evidence>
<dbReference type="InterPro" id="IPR037473">
    <property type="entry name" value="Lcp-like"/>
</dbReference>
<reference evidence="3" key="1">
    <citation type="submission" date="2019-06" db="EMBL/GenBank/DDBJ databases">
        <title>Gordonia isolated from sludge of a wastewater treatment plant.</title>
        <authorList>
            <person name="Tamura T."/>
            <person name="Aoyama K."/>
            <person name="Kang Y."/>
            <person name="Saito S."/>
            <person name="Akiyama N."/>
            <person name="Yazawa K."/>
            <person name="Gonoi T."/>
            <person name="Mikami Y."/>
        </authorList>
    </citation>
    <scope>NUCLEOTIDE SEQUENCE [LARGE SCALE GENOMIC DNA]</scope>
    <source>
        <strain evidence="3">NBRC 107696</strain>
    </source>
</reference>
<dbReference type="EMBL" id="BJOV01000002">
    <property type="protein sequence ID" value="GEE00098.1"/>
    <property type="molecule type" value="Genomic_DNA"/>
</dbReference>
<dbReference type="PANTHER" id="PTHR37539">
    <property type="entry name" value="SECRETED PROTEIN-RELATED"/>
    <property type="match status" value="1"/>
</dbReference>
<dbReference type="Proteomes" id="UP000444960">
    <property type="component" value="Unassembled WGS sequence"/>
</dbReference>
<protein>
    <recommendedName>
        <fullName evidence="1">ER-bound oxygenase mpaB/mpaB'/Rubber oxygenase catalytic domain-containing protein</fullName>
    </recommendedName>
</protein>